<evidence type="ECO:0000256" key="6">
    <source>
        <dbReference type="ARBA" id="ARBA00048178"/>
    </source>
</evidence>
<evidence type="ECO:0000313" key="11">
    <source>
        <dbReference type="Proteomes" id="UP000886819"/>
    </source>
</evidence>
<keyword evidence="4" id="KW-0067">ATP-binding</keyword>
<organism evidence="10 11">
    <name type="scientific">Candidatus Avichristensenella intestinipullorum</name>
    <dbReference type="NCBI Taxonomy" id="2840693"/>
    <lineage>
        <taxon>Bacteria</taxon>
        <taxon>Bacillati</taxon>
        <taxon>Bacillota</taxon>
        <taxon>Clostridia</taxon>
        <taxon>Candidatus Avichristensenella</taxon>
    </lineage>
</organism>
<dbReference type="InterPro" id="IPR010488">
    <property type="entry name" value="Zeta_toxin_domain"/>
</dbReference>
<dbReference type="Gene3D" id="3.40.50.300">
    <property type="entry name" value="P-loop containing nucleotide triphosphate hydrolases"/>
    <property type="match status" value="1"/>
</dbReference>
<evidence type="ECO:0000256" key="4">
    <source>
        <dbReference type="ARBA" id="ARBA00022840"/>
    </source>
</evidence>
<comment type="caution">
    <text evidence="10">The sequence shown here is derived from an EMBL/GenBank/DDBJ whole genome shotgun (WGS) entry which is preliminary data.</text>
</comment>
<reference evidence="10" key="2">
    <citation type="journal article" date="2021" name="PeerJ">
        <title>Extensive microbial diversity within the chicken gut microbiome revealed by metagenomics and culture.</title>
        <authorList>
            <person name="Gilroy R."/>
            <person name="Ravi A."/>
            <person name="Getino M."/>
            <person name="Pursley I."/>
            <person name="Horton D.L."/>
            <person name="Alikhan N.F."/>
            <person name="Baker D."/>
            <person name="Gharbi K."/>
            <person name="Hall N."/>
            <person name="Watson M."/>
            <person name="Adriaenssens E.M."/>
            <person name="Foster-Nyarko E."/>
            <person name="Jarju S."/>
            <person name="Secka A."/>
            <person name="Antonio M."/>
            <person name="Oren A."/>
            <person name="Chaudhuri R.R."/>
            <person name="La Ragione R."/>
            <person name="Hildebrand F."/>
            <person name="Pallen M.J."/>
        </authorList>
    </citation>
    <scope>NUCLEOTIDE SEQUENCE</scope>
    <source>
        <strain evidence="10">ChiHile30-977</strain>
    </source>
</reference>
<dbReference type="Proteomes" id="UP000886819">
    <property type="component" value="Unassembled WGS sequence"/>
</dbReference>
<dbReference type="InterPro" id="IPR040561">
    <property type="entry name" value="LPD38"/>
</dbReference>
<sequence>MLDELMDRGSAVLDSKGEVQYTGPVKQEKRLDVVIGPPAAGKSSALVDPISREYGSRVLDSDDVKARLPEFDGGLNSSYLHNESRLVWKKMQARAVALGDNVVLPIVRGKQSSVEKTIQPYLDAGYSINLHYMELDGNKAIGRGLNRFLSNGRYLPPKYLFDVNNGGVEATYEAMKNGGTIDGYSKWNNDVPFGQRPRFVDGNALRNLAERGPVGVEKPGDGSEGGSGIETPSSGTPGQASAGSNPSQIRETLKYSKNTPQQPPPQGVSSTPKGAPKQSPARIAKDLVRALGLGDAVGTKRMNHVPQAVAGYYETRARYIAVRSSQAGNYTVTMHEVFHYLAERLNMTGTTNMANSLDPVFAANYTPAELPGEAFAEFGWRYMESEELARQFAGDAFVDQFEARLRQAGLHKPVHRAARQLRIWLNATVNDRIGATIVDKSRASRPGSIRVQLQALISKHVDDTAAAEPVNAAIREATGQNRVPLNQDVRANALMKNFASRRAYAILTENLTDANWSVTGESLAARFERVGLRARDAGLLNEYMLALHSLDRDAQDKPVFDMVSITPAQRQKLIHDVRQNHPEVAAAEQEFQAFRREFLQAFLVDTGYLSQADFDKMNAMYPHYVPTFRVKDGGKSNRGNSKTYRIKRAVGSTEDIVNPMDSFVSMVDSVVAMVSANNAALAWDNAYHQNEGLGAFGREITPDMHQVSVNVSELRAQLAQLLAGHTDADIFQQVIDLVGARQTQWVPQTGTNMANVVTVQRADGSLGYYEMFEPELYKLLASQRDGSGSSNKLWATLGKITRTMTRLTTGSNPVFTVRNFMRDFQNSVNYGSWASNYGTGLARWLRAAYDVWRRNGEYQDYVALGGGGWTRIEAGTKKGAGDYRSALYKGYSTSTVGNAAKWAGKKVWNTLTFSRLNEIIEQTSRFAEYKYGKHDTSTSEGRTEAFLAAQDATVDFARMGNSGTASVLKQLIPFLGASMQGVYRTGRSVTQAERGRAVQRFAKTVVNTALFSAISAAILLKYSDDEEKEAFALMSDDLKSQHLYFPNFAKNLLGQQPLIRIPLAQDPLTYAIHGAMTNAMWSGTTDEMVIDIAAIANTIVDNLNPSGSGTIFEPLLAVGRNRNWYGSRIVPSYMSDWDVTTQYTEETPGVFVAAGRVLGMSPLNVQYLAEQYTGFLGQMAVPALSKNSSGELGGWEATKTAIQKRFTSDPLISNDVLSCVYDNAAFLTQVTDAAKNNRPANMLRRGLTEEEQKAAYQEAYDLTHKGGVIADAKAFLSDGYDRIEIINANDTLTPEEKYALTSEVRKEMIAVALEANEAAAAYNQKYVAGVDIATNALYEGAYLAIPTAMDRLAPTFKADGDQLYMQRATAVWEATGNDSALPHPNTSYTSSGVTYTVSEADMDNWLLQYKMGYQEYLVENGGIWDGLTDGERLEILKDAHSAGHNAAKKWHQKLYGVE</sequence>
<comment type="catalytic activity">
    <reaction evidence="6">
        <text>UDP-N-acetyl-alpha-D-glucosamine + ATP = UDP-N-acetyl-alpha-D-glucosamine 3'-phosphate + ADP + H(+)</text>
        <dbReference type="Rhea" id="RHEA:32671"/>
        <dbReference type="ChEBI" id="CHEBI:15378"/>
        <dbReference type="ChEBI" id="CHEBI:30616"/>
        <dbReference type="ChEBI" id="CHEBI:57705"/>
        <dbReference type="ChEBI" id="CHEBI:64353"/>
        <dbReference type="ChEBI" id="CHEBI:456216"/>
        <dbReference type="EC" id="2.7.1.176"/>
    </reaction>
</comment>
<dbReference type="GO" id="GO:0005524">
    <property type="term" value="F:ATP binding"/>
    <property type="evidence" value="ECO:0007669"/>
    <property type="project" value="UniProtKB-KW"/>
</dbReference>
<proteinExistence type="inferred from homology"/>
<evidence type="ECO:0000256" key="3">
    <source>
        <dbReference type="ARBA" id="ARBA00022741"/>
    </source>
</evidence>
<accession>A0A9D1CIB3</accession>
<evidence type="ECO:0000256" key="1">
    <source>
        <dbReference type="ARBA" id="ARBA00009104"/>
    </source>
</evidence>
<dbReference type="Pfam" id="PF06414">
    <property type="entry name" value="Zeta_toxin"/>
    <property type="match status" value="1"/>
</dbReference>
<dbReference type="InterPro" id="IPR027417">
    <property type="entry name" value="P-loop_NTPase"/>
</dbReference>
<evidence type="ECO:0000259" key="9">
    <source>
        <dbReference type="Pfam" id="PF18857"/>
    </source>
</evidence>
<reference evidence="10" key="1">
    <citation type="submission" date="2020-10" db="EMBL/GenBank/DDBJ databases">
        <authorList>
            <person name="Gilroy R."/>
        </authorList>
    </citation>
    <scope>NUCLEOTIDE SEQUENCE</scope>
    <source>
        <strain evidence="10">ChiHile30-977</strain>
    </source>
</reference>
<keyword evidence="3" id="KW-0547">Nucleotide-binding</keyword>
<gene>
    <name evidence="10" type="ORF">IAA66_03310</name>
</gene>
<comment type="similarity">
    <text evidence="1">Belongs to the zeta toxin family.</text>
</comment>
<feature type="region of interest" description="Disordered" evidence="7">
    <location>
        <begin position="210"/>
        <end position="280"/>
    </location>
</feature>
<feature type="domain" description="Large polyvalent protein associated" evidence="9">
    <location>
        <begin position="1029"/>
        <end position="1199"/>
    </location>
</feature>
<protein>
    <recommendedName>
        <fullName evidence="5">UDP-N-acetylglucosamine kinase</fullName>
        <ecNumber evidence="2">2.7.1.176</ecNumber>
    </recommendedName>
    <alternativeName>
        <fullName evidence="5">UDP-N-acetylglucosamine kinase</fullName>
    </alternativeName>
</protein>
<dbReference type="GO" id="GO:0016301">
    <property type="term" value="F:kinase activity"/>
    <property type="evidence" value="ECO:0007669"/>
    <property type="project" value="InterPro"/>
</dbReference>
<evidence type="ECO:0000259" key="8">
    <source>
        <dbReference type="Pfam" id="PF06414"/>
    </source>
</evidence>
<dbReference type="EMBL" id="DVFI01000045">
    <property type="protein sequence ID" value="HIQ62600.1"/>
    <property type="molecule type" value="Genomic_DNA"/>
</dbReference>
<dbReference type="Pfam" id="PF18857">
    <property type="entry name" value="LPD38"/>
    <property type="match status" value="1"/>
</dbReference>
<dbReference type="EC" id="2.7.1.176" evidence="2"/>
<feature type="compositionally biased region" description="Polar residues" evidence="7">
    <location>
        <begin position="230"/>
        <end position="260"/>
    </location>
</feature>
<name>A0A9D1CIB3_9FIRM</name>
<evidence type="ECO:0000256" key="5">
    <source>
        <dbReference type="ARBA" id="ARBA00032897"/>
    </source>
</evidence>
<evidence type="ECO:0000313" key="10">
    <source>
        <dbReference type="EMBL" id="HIQ62600.1"/>
    </source>
</evidence>
<evidence type="ECO:0000256" key="7">
    <source>
        <dbReference type="SAM" id="MobiDB-lite"/>
    </source>
</evidence>
<evidence type="ECO:0000256" key="2">
    <source>
        <dbReference type="ARBA" id="ARBA00011963"/>
    </source>
</evidence>
<feature type="domain" description="Zeta toxin" evidence="8">
    <location>
        <begin position="27"/>
        <end position="171"/>
    </location>
</feature>